<evidence type="ECO:0000256" key="1">
    <source>
        <dbReference type="SAM" id="MobiDB-lite"/>
    </source>
</evidence>
<protein>
    <recommendedName>
        <fullName evidence="2">Arrestin-like N-terminal domain-containing protein</fullName>
    </recommendedName>
</protein>
<feature type="domain" description="Arrestin-like N-terminal" evidence="2">
    <location>
        <begin position="73"/>
        <end position="178"/>
    </location>
</feature>
<sequence length="712" mass="77980">MLSFRPRETNNATAEPDEEDENTKLYINEKDVLATALVTGHLGATPAAVSGSLRVIIDPQFAIAHAFITSKPHIQISFRGAVRTLPGAAKANSLLRHNILFSHPLFHKEKILINESLSFPESLTIGLRSDDDGVAILIPGTYDVPFRFNLPSVLPPSFHDWNGRVSYKLTAFLKFKEKKRFLETTFSKNIKQYINLKRFNAEHIITPSNSMLPSISITESATQTPETSHLSISNMGRSMSAVSSRAATSNFNPASLIPPLAVTSEGGVVHSPLRAKSLNNIEVDDFTMPATFSNLEIFPTAKSNTTTAAADILRYYIVMPTRSFGPDDEITVNIHVSKVPDGLQVHHVEVSLSVEITTRTVQGGQKTRMRTLLSHRDYPESSGHYWNRKVVLDTKKLFQPQTLTPVPESISDVAVRANPVSIGANTVSVGADSATAEGPMPYNNEDELRLQTYMTVSSIGGLSEFSFQESEVDNAEQPNPQSLEAAPPPAFDDIHHEFLVSNNSRRSFQSTSSNQRTALLEALMSSNDIQSALLSNSQSVQDSGIALGSSSVFHPWTNVGAITSAPAINTSNNLHPPALNPRLTRRANSGISEKNKSKKSMTNVLNSFTSPFISTRHKLRIRIACHKPMPAPIPGSQLLLRASYEAPDSTNLSSSSSSIYEDKTRLIDWGKALNKMVPVGFESITEVEAAVVLHAASEKDRKFLMGYFYGPE</sequence>
<dbReference type="InterPro" id="IPR011021">
    <property type="entry name" value="Arrestin-like_N"/>
</dbReference>
<dbReference type="Pfam" id="PF00339">
    <property type="entry name" value="Arrestin_N"/>
    <property type="match status" value="1"/>
</dbReference>
<organism evidence="3 4">
    <name type="scientific">Physocladia obscura</name>
    <dbReference type="NCBI Taxonomy" id="109957"/>
    <lineage>
        <taxon>Eukaryota</taxon>
        <taxon>Fungi</taxon>
        <taxon>Fungi incertae sedis</taxon>
        <taxon>Chytridiomycota</taxon>
        <taxon>Chytridiomycota incertae sedis</taxon>
        <taxon>Chytridiomycetes</taxon>
        <taxon>Chytridiales</taxon>
        <taxon>Chytriomycetaceae</taxon>
        <taxon>Physocladia</taxon>
    </lineage>
</organism>
<dbReference type="SUPFAM" id="SSF81296">
    <property type="entry name" value="E set domains"/>
    <property type="match status" value="1"/>
</dbReference>
<evidence type="ECO:0000259" key="2">
    <source>
        <dbReference type="Pfam" id="PF00339"/>
    </source>
</evidence>
<proteinExistence type="predicted"/>
<name>A0AAD5XIW5_9FUNG</name>
<accession>A0AAD5XIW5</accession>
<evidence type="ECO:0000313" key="3">
    <source>
        <dbReference type="EMBL" id="KAJ3126243.1"/>
    </source>
</evidence>
<evidence type="ECO:0000313" key="4">
    <source>
        <dbReference type="Proteomes" id="UP001211907"/>
    </source>
</evidence>
<feature type="region of interest" description="Disordered" evidence="1">
    <location>
        <begin position="468"/>
        <end position="490"/>
    </location>
</feature>
<dbReference type="EMBL" id="JADGJH010000568">
    <property type="protein sequence ID" value="KAJ3126243.1"/>
    <property type="molecule type" value="Genomic_DNA"/>
</dbReference>
<gene>
    <name evidence="3" type="ORF">HK100_010351</name>
</gene>
<dbReference type="Proteomes" id="UP001211907">
    <property type="component" value="Unassembled WGS sequence"/>
</dbReference>
<dbReference type="InterPro" id="IPR014756">
    <property type="entry name" value="Ig_E-set"/>
</dbReference>
<dbReference type="InterPro" id="IPR014752">
    <property type="entry name" value="Arrestin-like_C"/>
</dbReference>
<dbReference type="Gene3D" id="2.60.40.640">
    <property type="match status" value="1"/>
</dbReference>
<reference evidence="3" key="1">
    <citation type="submission" date="2020-05" db="EMBL/GenBank/DDBJ databases">
        <title>Phylogenomic resolution of chytrid fungi.</title>
        <authorList>
            <person name="Stajich J.E."/>
            <person name="Amses K."/>
            <person name="Simmons R."/>
            <person name="Seto K."/>
            <person name="Myers J."/>
            <person name="Bonds A."/>
            <person name="Quandt C.A."/>
            <person name="Barry K."/>
            <person name="Liu P."/>
            <person name="Grigoriev I."/>
            <person name="Longcore J.E."/>
            <person name="James T.Y."/>
        </authorList>
    </citation>
    <scope>NUCLEOTIDE SEQUENCE</scope>
    <source>
        <strain evidence="3">JEL0513</strain>
    </source>
</reference>
<dbReference type="AlphaFoldDB" id="A0AAD5XIW5"/>
<comment type="caution">
    <text evidence="3">The sequence shown here is derived from an EMBL/GenBank/DDBJ whole genome shotgun (WGS) entry which is preliminary data.</text>
</comment>
<keyword evidence="4" id="KW-1185">Reference proteome</keyword>
<feature type="region of interest" description="Disordered" evidence="1">
    <location>
        <begin position="1"/>
        <end position="21"/>
    </location>
</feature>